<reference evidence="2 3" key="1">
    <citation type="submission" date="2020-06" db="EMBL/GenBank/DDBJ databases">
        <title>Interaction of electrochemicaly active bacteria, Geobacter bremensis R4 on different carbon anode.</title>
        <authorList>
            <person name="Meng L."/>
            <person name="Yoshida N."/>
        </authorList>
    </citation>
    <scope>NUCLEOTIDE SEQUENCE [LARGE SCALE GENOMIC DNA]</scope>
    <source>
        <strain evidence="2 3">R4</strain>
    </source>
</reference>
<accession>A0A7R7FTW4</accession>
<dbReference type="RefSeq" id="WP_185243455.1">
    <property type="nucleotide sequence ID" value="NZ_AP023213.1"/>
</dbReference>
<dbReference type="SUPFAM" id="SSF56300">
    <property type="entry name" value="Metallo-dependent phosphatases"/>
    <property type="match status" value="1"/>
</dbReference>
<proteinExistence type="predicted"/>
<evidence type="ECO:0000313" key="2">
    <source>
        <dbReference type="EMBL" id="BCO11602.1"/>
    </source>
</evidence>
<dbReference type="InterPro" id="IPR029052">
    <property type="entry name" value="Metallo-depent_PP-like"/>
</dbReference>
<name>A0A7R7FTW4_9BACT</name>
<sequence length="249" mass="27808">MAIIATDIHGDPAVAKAFLAFRPEELHICLGDLVDGRERPSSFEKEAECLDLLLQSDSILLWGNHDLAYLPERPWKCYGNFGESAFLKQFDTARDRLRAAYSVDGWLCTHAGVSPKVARVLAKEVETTDLEAVVAWLNAEFIRELRTGLPQQDSDELRFGYGPLFKIPVCRGGTDEYGGIFWFDAFGEQTQPSPAVGLQIFGHTPVPYPERGTSMDFAGGPAASWINLNTFEGYWVYDTQKDQLVELIL</sequence>
<dbReference type="GO" id="GO:0016787">
    <property type="term" value="F:hydrolase activity"/>
    <property type="evidence" value="ECO:0007669"/>
    <property type="project" value="InterPro"/>
</dbReference>
<dbReference type="Gene3D" id="3.60.21.10">
    <property type="match status" value="1"/>
</dbReference>
<dbReference type="Pfam" id="PF00149">
    <property type="entry name" value="Metallophos"/>
    <property type="match status" value="1"/>
</dbReference>
<dbReference type="Proteomes" id="UP000515472">
    <property type="component" value="Chromosome"/>
</dbReference>
<feature type="domain" description="Calcineurin-like phosphoesterase" evidence="1">
    <location>
        <begin position="4"/>
        <end position="207"/>
    </location>
</feature>
<evidence type="ECO:0000259" key="1">
    <source>
        <dbReference type="Pfam" id="PF00149"/>
    </source>
</evidence>
<protein>
    <recommendedName>
        <fullName evidence="1">Calcineurin-like phosphoesterase domain-containing protein</fullName>
    </recommendedName>
</protein>
<dbReference type="EMBL" id="AP023213">
    <property type="protein sequence ID" value="BCO11602.1"/>
    <property type="molecule type" value="Genomic_DNA"/>
</dbReference>
<keyword evidence="3" id="KW-1185">Reference proteome</keyword>
<dbReference type="InterPro" id="IPR004843">
    <property type="entry name" value="Calcineurin-like_PHP"/>
</dbReference>
<organism evidence="2 3">
    <name type="scientific">Citrifermentans bremense</name>
    <dbReference type="NCBI Taxonomy" id="60035"/>
    <lineage>
        <taxon>Bacteria</taxon>
        <taxon>Pseudomonadati</taxon>
        <taxon>Thermodesulfobacteriota</taxon>
        <taxon>Desulfuromonadia</taxon>
        <taxon>Geobacterales</taxon>
        <taxon>Geobacteraceae</taxon>
        <taxon>Citrifermentans</taxon>
    </lineage>
</organism>
<dbReference type="AlphaFoldDB" id="A0A7R7FTW4"/>
<evidence type="ECO:0000313" key="3">
    <source>
        <dbReference type="Proteomes" id="UP000515472"/>
    </source>
</evidence>
<gene>
    <name evidence="2" type="ORF">GEOBRER4_n3725</name>
</gene>